<organism evidence="5 6">
    <name type="scientific">Nothobranchius furzeri</name>
    <name type="common">Turquoise killifish</name>
    <dbReference type="NCBI Taxonomy" id="105023"/>
    <lineage>
        <taxon>Eukaryota</taxon>
        <taxon>Metazoa</taxon>
        <taxon>Chordata</taxon>
        <taxon>Craniata</taxon>
        <taxon>Vertebrata</taxon>
        <taxon>Euteleostomi</taxon>
        <taxon>Actinopterygii</taxon>
        <taxon>Neopterygii</taxon>
        <taxon>Teleostei</taxon>
        <taxon>Neoteleostei</taxon>
        <taxon>Acanthomorphata</taxon>
        <taxon>Ovalentaria</taxon>
        <taxon>Atherinomorphae</taxon>
        <taxon>Cyprinodontiformes</taxon>
        <taxon>Nothobranchiidae</taxon>
        <taxon>Nothobranchius</taxon>
    </lineage>
</organism>
<feature type="region of interest" description="Disordered" evidence="3">
    <location>
        <begin position="818"/>
        <end position="846"/>
    </location>
</feature>
<feature type="region of interest" description="Disordered" evidence="3">
    <location>
        <begin position="1735"/>
        <end position="1759"/>
    </location>
</feature>
<feature type="compositionally biased region" description="Polar residues" evidence="3">
    <location>
        <begin position="1555"/>
        <end position="1564"/>
    </location>
</feature>
<feature type="compositionally biased region" description="Basic and acidic residues" evidence="3">
    <location>
        <begin position="2362"/>
        <end position="2371"/>
    </location>
</feature>
<dbReference type="InterPro" id="IPR036034">
    <property type="entry name" value="PDZ_sf"/>
</dbReference>
<feature type="region of interest" description="Disordered" evidence="3">
    <location>
        <begin position="676"/>
        <end position="723"/>
    </location>
</feature>
<dbReference type="GO" id="GO:0043034">
    <property type="term" value="C:costamere"/>
    <property type="evidence" value="ECO:0007669"/>
    <property type="project" value="TreeGrafter"/>
</dbReference>
<dbReference type="InterPro" id="IPR001478">
    <property type="entry name" value="PDZ"/>
</dbReference>
<protein>
    <submittedName>
        <fullName evidence="5">AHNAK nucleoprotein 2</fullName>
    </submittedName>
</protein>
<evidence type="ECO:0000259" key="4">
    <source>
        <dbReference type="PROSITE" id="PS50106"/>
    </source>
</evidence>
<keyword evidence="2" id="KW-0539">Nucleus</keyword>
<feature type="region of interest" description="Disordered" evidence="3">
    <location>
        <begin position="507"/>
        <end position="563"/>
    </location>
</feature>
<feature type="compositionally biased region" description="Basic and acidic residues" evidence="3">
    <location>
        <begin position="2533"/>
        <end position="2543"/>
    </location>
</feature>
<comment type="caution">
    <text evidence="5">The sequence shown here is derived from an EMBL/GenBank/DDBJ whole genome shotgun (WGS) entry which is preliminary data.</text>
</comment>
<feature type="compositionally biased region" description="Basic and acidic residues" evidence="3">
    <location>
        <begin position="459"/>
        <end position="471"/>
    </location>
</feature>
<dbReference type="GO" id="GO:0043484">
    <property type="term" value="P:regulation of RNA splicing"/>
    <property type="evidence" value="ECO:0007669"/>
    <property type="project" value="TreeGrafter"/>
</dbReference>
<feature type="compositionally biased region" description="Basic and acidic residues" evidence="3">
    <location>
        <begin position="3078"/>
        <end position="3088"/>
    </location>
</feature>
<feature type="compositionally biased region" description="Basic and acidic residues" evidence="3">
    <location>
        <begin position="63"/>
        <end position="80"/>
    </location>
</feature>
<feature type="compositionally biased region" description="Low complexity" evidence="3">
    <location>
        <begin position="1306"/>
        <end position="1315"/>
    </location>
</feature>
<feature type="compositionally biased region" description="Polar residues" evidence="3">
    <location>
        <begin position="269"/>
        <end position="283"/>
    </location>
</feature>
<feature type="compositionally biased region" description="Basic and acidic residues" evidence="3">
    <location>
        <begin position="1478"/>
        <end position="1499"/>
    </location>
</feature>
<feature type="region of interest" description="Disordered" evidence="3">
    <location>
        <begin position="1478"/>
        <end position="1599"/>
    </location>
</feature>
<evidence type="ECO:0000256" key="3">
    <source>
        <dbReference type="SAM" id="MobiDB-lite"/>
    </source>
</evidence>
<evidence type="ECO:0000256" key="2">
    <source>
        <dbReference type="ARBA" id="ARBA00023242"/>
    </source>
</evidence>
<feature type="region of interest" description="Disordered" evidence="3">
    <location>
        <begin position="1920"/>
        <end position="1993"/>
    </location>
</feature>
<name>A0A9D3BBF2_NOTFU</name>
<comment type="subcellular location">
    <subcellularLocation>
        <location evidence="1">Nucleus</location>
    </subcellularLocation>
</comment>
<feature type="compositionally biased region" description="Polar residues" evidence="3">
    <location>
        <begin position="297"/>
        <end position="328"/>
    </location>
</feature>
<evidence type="ECO:0000313" key="5">
    <source>
        <dbReference type="EMBL" id="KAF7201188.1"/>
    </source>
</evidence>
<feature type="compositionally biased region" description="Polar residues" evidence="3">
    <location>
        <begin position="2500"/>
        <end position="2509"/>
    </location>
</feature>
<feature type="region of interest" description="Disordered" evidence="3">
    <location>
        <begin position="2031"/>
        <end position="2052"/>
    </location>
</feature>
<feature type="compositionally biased region" description="Basic and acidic residues" evidence="3">
    <location>
        <begin position="403"/>
        <end position="426"/>
    </location>
</feature>
<feature type="region of interest" description="Disordered" evidence="3">
    <location>
        <begin position="1283"/>
        <end position="1315"/>
    </location>
</feature>
<gene>
    <name evidence="5" type="primary">ahnak2</name>
    <name evidence="5" type="ORF">G4P62_015135</name>
</gene>
<feature type="compositionally biased region" description="Basic and acidic residues" evidence="3">
    <location>
        <begin position="259"/>
        <end position="268"/>
    </location>
</feature>
<proteinExistence type="predicted"/>
<feature type="region of interest" description="Disordered" evidence="3">
    <location>
        <begin position="1028"/>
        <end position="1057"/>
    </location>
</feature>
<feature type="region of interest" description="Disordered" evidence="3">
    <location>
        <begin position="2950"/>
        <end position="2970"/>
    </location>
</feature>
<feature type="compositionally biased region" description="Basic and acidic residues" evidence="3">
    <location>
        <begin position="2400"/>
        <end position="2413"/>
    </location>
</feature>
<feature type="compositionally biased region" description="Basic and acidic residues" evidence="3">
    <location>
        <begin position="1184"/>
        <end position="1195"/>
    </location>
</feature>
<feature type="compositionally biased region" description="Basic and acidic residues" evidence="3">
    <location>
        <begin position="2105"/>
        <end position="2121"/>
    </location>
</feature>
<feature type="region of interest" description="Disordered" evidence="3">
    <location>
        <begin position="2319"/>
        <end position="2341"/>
    </location>
</feature>
<feature type="compositionally biased region" description="Basic and acidic residues" evidence="3">
    <location>
        <begin position="1294"/>
        <end position="1305"/>
    </location>
</feature>
<dbReference type="GO" id="GO:0005634">
    <property type="term" value="C:nucleus"/>
    <property type="evidence" value="ECO:0007669"/>
    <property type="project" value="UniProtKB-SubCell"/>
</dbReference>
<feature type="compositionally biased region" description="Low complexity" evidence="3">
    <location>
        <begin position="2951"/>
        <end position="2960"/>
    </location>
</feature>
<feature type="compositionally biased region" description="Basic and acidic residues" evidence="3">
    <location>
        <begin position="3134"/>
        <end position="3144"/>
    </location>
</feature>
<feature type="compositionally biased region" description="Basic and acidic residues" evidence="3">
    <location>
        <begin position="2555"/>
        <end position="2566"/>
    </location>
</feature>
<accession>A0A9D3BBF2</accession>
<dbReference type="EMBL" id="JAAVVJ010000018">
    <property type="protein sequence ID" value="KAF7201188.1"/>
    <property type="molecule type" value="Genomic_DNA"/>
</dbReference>
<feature type="compositionally biased region" description="Basic residues" evidence="3">
    <location>
        <begin position="508"/>
        <end position="519"/>
    </location>
</feature>
<feature type="region of interest" description="Disordered" evidence="3">
    <location>
        <begin position="1118"/>
        <end position="1143"/>
    </location>
</feature>
<dbReference type="SMART" id="SM00228">
    <property type="entry name" value="PDZ"/>
    <property type="match status" value="1"/>
</dbReference>
<feature type="region of interest" description="Disordered" evidence="3">
    <location>
        <begin position="251"/>
        <end position="493"/>
    </location>
</feature>
<feature type="region of interest" description="Disordered" evidence="3">
    <location>
        <begin position="15"/>
        <end position="113"/>
    </location>
</feature>
<feature type="region of interest" description="Disordered" evidence="3">
    <location>
        <begin position="3134"/>
        <end position="3173"/>
    </location>
</feature>
<dbReference type="Proteomes" id="UP000822369">
    <property type="component" value="Chromosome 18"/>
</dbReference>
<dbReference type="PANTHER" id="PTHR23348:SF16">
    <property type="entry name" value="LEUCINE RICH REPEAT FAMILY PROTEIN"/>
    <property type="match status" value="1"/>
</dbReference>
<feature type="compositionally biased region" description="Polar residues" evidence="3">
    <location>
        <begin position="697"/>
        <end position="709"/>
    </location>
</feature>
<dbReference type="PANTHER" id="PTHR23348">
    <property type="entry name" value="PERIAXIN/AHNAK"/>
    <property type="match status" value="1"/>
</dbReference>
<evidence type="ECO:0000256" key="1">
    <source>
        <dbReference type="ARBA" id="ARBA00004123"/>
    </source>
</evidence>
<feature type="region of interest" description="Disordered" evidence="3">
    <location>
        <begin position="2100"/>
        <end position="2121"/>
    </location>
</feature>
<dbReference type="InterPro" id="IPR052082">
    <property type="entry name" value="Myelin_sheath_structural"/>
</dbReference>
<feature type="region of interest" description="Disordered" evidence="3">
    <location>
        <begin position="3049"/>
        <end position="3088"/>
    </location>
</feature>
<feature type="compositionally biased region" description="Polar residues" evidence="3">
    <location>
        <begin position="533"/>
        <end position="553"/>
    </location>
</feature>
<feature type="compositionally biased region" description="Polar residues" evidence="3">
    <location>
        <begin position="479"/>
        <end position="491"/>
    </location>
</feature>
<reference evidence="5" key="1">
    <citation type="submission" date="2020-03" db="EMBL/GenBank/DDBJ databases">
        <title>Intra-Species Differences in Population Size shape Life History and Genome Evolution.</title>
        <authorList>
            <person name="Willemsen D."/>
            <person name="Cui R."/>
            <person name="Valenzano D.R."/>
        </authorList>
    </citation>
    <scope>NUCLEOTIDE SEQUENCE</scope>
    <source>
        <strain evidence="5">GRZ</strain>
        <tissue evidence="5">Whole</tissue>
    </source>
</reference>
<feature type="region of interest" description="Disordered" evidence="3">
    <location>
        <begin position="2866"/>
        <end position="2887"/>
    </location>
</feature>
<feature type="region of interest" description="Disordered" evidence="3">
    <location>
        <begin position="2475"/>
        <end position="2567"/>
    </location>
</feature>
<dbReference type="SUPFAM" id="SSF50156">
    <property type="entry name" value="PDZ domain-like"/>
    <property type="match status" value="1"/>
</dbReference>
<feature type="compositionally biased region" description="Polar residues" evidence="3">
    <location>
        <begin position="1587"/>
        <end position="1596"/>
    </location>
</feature>
<dbReference type="PROSITE" id="PS50106">
    <property type="entry name" value="PDZ"/>
    <property type="match status" value="1"/>
</dbReference>
<sequence length="3371" mass="368212">MCDCFHLAFPNWHAASSGIGARRRLEGPESTPEDNSACGEPTQFTEGERPRPQGSSPVEEDPEAARYDRDKKSEAERDSGLKSGSGPKAKKSGFVSMFEKRSSTPKMRKVKGPSSLEAGVIVETTRDGCSEGLIYGGGGKDGIFIKKVLPESPASKSLKVKEGDQILSATVYFDNMPFEDAVQILEHAQAYKVKLCLKRTPELETDPVLESANIPEEEFCSAEMKEQVKSRSREDARISWPKISTFGKERKSCFTRSHSTSEADEQRNPELSPTTSDTESSIKFQDALKGKKKHRTTLSALTKRSHTSLSEDAQTGQVSGQTQESDLTSPEDLEGVLGVEVNMTEGMKVENHLKPQTRTDAQGIQHKRMDAGSPSKAGEPALTVAGQESLSIKSPDGKKKKKEKSELKLKSPGKEKSHKKDSDVKLSPRRLKTLGASFDTEDQLDDEKLDFISNSESNKLLEDHSEPDENKLTVGGESSRVTSSRSMTAQISFPKVELDLSDVAFVRKSPHKDKKKGQKQKQTSKQLRKVSSEEIQNINESTAQTGNVSSTQLPKREDMEIPGMEDMSVKAQVRKNKKQKGGFIVKTQDSQAEAVQLFIDVNSVKEAVSKLPGFKLPQVDTSGVPIPEEKTVIDANAQRIFMKTPTKVVEPGRHQEKHEAHFSTIEILSQSFKPANITSAGSTSAGPLPRDKDPSPEVSTCQEQETVQSKGAGGVKPESDSAVLKTSQKKIKTVNITMPSFELSPEIRIPEMKKDKEQARGVTCDVQTPELVGIEFIDSVDESAAKKEGGVTSCGIRTSMEGSVLQITCFESEDQTARLSKPRDVSSDISGDQKTSEIKTTEQGGRASRFKLPHLSFSVPKIKGPKPDFTTSKQEVEVAETQSKAECQVPEGPENEAFILKEMTEAEKPELKKKLPETREELGKQESKVKRHSFEMGTPTFKDPEVDLNLLKINREVKAPDMKAEAHGSGEYQAEAEKTHLKIQTVEAHEKQQGSRFKIPKFGIKIPKIKSHEFITSHDLYETEVHHPETSEVNVSPGKVDMDVPNQKQEPVSDDGETQATKFTFPRFTIAMPKIKGPEFYNEISKKDPDAPLPETKAEVQIPPVTRPDISTNISMSQEEMGAEGPEQETKPLQMEGEPDERGRFKIPKFGIQMPKLKGPDFDVSFSTKDAYVILPEATAETVPEEKLKAEKPQLETEPVQMEGGCDGQGPKFRTPKPGIAIPSLKGPKVDVSLSKPEDGVRLSETKEDVERVSPGLGLKVLEAKCLLDGKEENIKPTKSGIEIHLGPKTKAPASKEDVSDDMDRSSSTNKNTMSTNVSFFAPKFKCPDLDLGLPRKQLESESETEVETELKLLKLPNIDVDLGNAETLMPEGKVEAGEPAVQIKISQTHPKHPSQEGWFKMPKLGITMPKEKEPETHLNVLEEDTDEILTKVKIEGKIPNAELEEPAGKLEQSRSKFKVPSFNLSKFRSAFSFETPEVKKEIKTEESTFKTSKDKDTTEQNQPLVLDMGTEGDGDSTSLPQVHELAANLGSSNRDANLPKRDTSFLPEAPKSQLLDTDITSPRATAEFCLPSADAEPSADVKPAQTEPQTSTVKGSPSKFKLPAFKFPKIGVISPNVSTKAENVEKQNDNGSWKVELCTITSEASEVQMSEAELSLSKKKGIDTDLVADLSAEMEAPKTKGVKVKEVSPSKFKMPIVKLPKLGFDSPSSILDKDAVTTVDTQGPALDMKTAETGCEGKQSNSKVSAPGFSVPPIKGNDMNLRLPKMDVTIPEAEREVSLGDAELKKVSIEDTSEASTAAATDDRSEPQFRFPAFKFGVSSTTEKESTVDKDRQVDTIVDVEAPKTETESRSIDLIITETEDKEKGNKFKLPSISLSLTQAKGPDLDFSRSEGNEAGTITQTIKRTKDQVQVLEDDLYKPSAEVEMKDPEIKGVSNDSDGSPSRFKMPTFKLPKFKLKTQSSTEEEPALDKVVATNKEHTKSSEEVLTVSMAAPSIETDGLPIDIQTTETEHERKGAKFKLPSLGFSVSEIKGPDSGLSSSETAPDVRLPDTKAEVKLSEVKLKQPSTMVKDPEIKVVSKDSDGSPSRFKMPTFKLPTFKLKTQRSTEEEPALDKDVTTDIKHTKSSEEVLIVSMAAPSIETDGLSVDIQTTETEHERKGAKFKLPSLGFSVSEIKGPDSGLSSSETAPDVRLPETKAEVQLSDVKLVQPSTTVKDPEIKVVSKDSDGSPSRFKMPSFKLPTFKLKTQRSTEEEPALDKDITTDIKHIQTSEEVLTVSMAAPSIETDGLSVDIKTTETEHERKGAKFKLPSLGFTLSEIKGPDSGLSSSETAPDVRLPETNAKVQLSDVKLVQPSTTVQDPEIKVVSKDSDGSPSRFKMPTFKLPTFKLKTQSSSEEEPALNKDDNQIPERDLGLTTAAQSTERIGPSVEIKTPETEHEGEKGKFKLPSLAFSVPQVKGPDVDFNSSKTVVKVTGPEPKVTDVEQKQALTGVETKPHDINSWTKNTDGSPSKLKMPTIKIPKFGVGSPGSEKPVLDKDSKTAEAETEGQSADKTAASEHKGKESRFKLPTLGFSVSQTKETDFSLKADVDVRPPETKAQIKLPDDEVKKPSAKVEITAPGTDSRLDNVEESKSKYKIPTFKLPKLGASPPQVNMEEPLYSQVKPPTDLGDGDVEVKMAKSDIKMSKPKDMDTLKKHVDITHPAVKAEGQSSDGKQPLVTMNFRPPEIKPHSSTDTSPRSGVVIPQLGEELPIVKNEIIKADIRVESVDIKDTQLKKGLEEMLQEATAEGKLCRVVILQDVPTGGIKASLKHPNSGAGAKTSDVHVKIETNKAEVCLPGAGGERPPGATLSQAAELKKSKFSLPAISFSKSRTKEPEAKADPPNPDVVVPDVEVKVEHKIDLTVPELKAGADGKGSGLKGVGLSLSQKAADLKTTELKDELKFSKDGVKLNSASGETTASEAEAKSKDVRGSPLKFKLPTLKMPKFGSASQNIPTERHSLEKAAKMDDGKLQKEAAAILKNPTVGTKAATPETEPSMTETDYGELKRTTFKIPQPSLSKPKPEEDVPADNVYKQNQPELKTDSKGEQKSSKIILSSFGQILETTDVEFDVPKVDSCAEISKTVYETNETTIKHLDTKEKEARPEQDSVSCHWKGEWSSPEEPPKIPEIAQQKNDTSPVGQVREEEISPTCSVQSSDAFADISSTVTSEPTGPNLQSPTVVTVRGSYPYPGLGETLCDITRTERIPDESNITVSSTVEDTLRLESEQIHIITSKTERLTAVLEQPAGGLPVEPDAEVASWEVGGSKIFTKTMFEMHTVTEMSGDSSQSKEALVITKQVTRLSEPISGETASSIRRLRDSVHSDKMRFFDEADA</sequence>
<feature type="region of interest" description="Disordered" evidence="3">
    <location>
        <begin position="1184"/>
        <end position="1252"/>
    </location>
</feature>
<dbReference type="Gene3D" id="2.30.42.10">
    <property type="match status" value="1"/>
</dbReference>
<feature type="compositionally biased region" description="Basic and acidic residues" evidence="3">
    <location>
        <begin position="1236"/>
        <end position="1252"/>
    </location>
</feature>
<feature type="compositionally biased region" description="Basic and acidic residues" evidence="3">
    <location>
        <begin position="1920"/>
        <end position="1931"/>
    </location>
</feature>
<feature type="compositionally biased region" description="Basic and acidic residues" evidence="3">
    <location>
        <begin position="2432"/>
        <end position="2444"/>
    </location>
</feature>
<dbReference type="CDD" id="cd00136">
    <property type="entry name" value="PDZ_canonical"/>
    <property type="match status" value="1"/>
</dbReference>
<feature type="region of interest" description="Disordered" evidence="3">
    <location>
        <begin position="2175"/>
        <end position="2194"/>
    </location>
</feature>
<feature type="compositionally biased region" description="Acidic residues" evidence="3">
    <location>
        <begin position="439"/>
        <end position="448"/>
    </location>
</feature>
<feature type="domain" description="PDZ" evidence="4">
    <location>
        <begin position="119"/>
        <end position="188"/>
    </location>
</feature>
<feature type="region of interest" description="Disordered" evidence="3">
    <location>
        <begin position="2362"/>
        <end position="2447"/>
    </location>
</feature>
<evidence type="ECO:0000313" key="6">
    <source>
        <dbReference type="Proteomes" id="UP000822369"/>
    </source>
</evidence>
<feature type="compositionally biased region" description="Polar residues" evidence="3">
    <location>
        <begin position="676"/>
        <end position="685"/>
    </location>
</feature>